<sequence length="786" mass="86152">MSHVSSKVTPWEARRQRPAKGKSGSKLAHESAEKHVLGTATYIDDMPELAGTLFATVGKSTIAHGKILSLDLTAVRNAPGVVDVITLDDIPGEKDIGPVFKGDPIFADGVVEFHGQALFAVVAESFEQAKRAVLLAKVSYEEQPPLLTIKEALQQNAFVRPAHSMQKGDATAAINAAPLQLSGELYVKGQEHFYLEGQISYALPAEDGGIKLYCSSQHPSEVQKLVAEVLDLPINHVQVEVRRMGGGFGGKETQAAQWGCIASVFARRLNRPVKMRLDRQDDMVLTGKRHDFYNRYRLGIDESGKILGADIELAGFCGYSPDLSDAIVDRAMFHVDNAYDLNNARVIGHRCKTNTVSNTAYRGFGGPQGMIFAEAMLDDIARNVGKDPLDVRKANFYRDGGSTHYGQPVEDFYLPELVEQLEQDCDYRARRAAITEFNRANRWKKRGLALTPIRFGISFTIQFLNQAGALVHIYTDGSVHLNHGGTEMGQGLFTKVAQVVAHEFDIDIDMVQASATATDKVPNTSPTAASSGSDLNGKAAQNACQILKSRLVQFAQQHYQVNASDVRFINNHVVIGSDDDSAQWISFAEFVTLAYQNRVSLSTTGYYATPKIHYNRDTASGRPFFYFAFGACCAEVEVDTLTGEYKVLRADILHDVGRSLNPAIDIGQIEGAFIQGMGWLTTEELLWDDKGRLQSNSAATYKIPTSVDIPEHFNVQLFDRANAEDTIYNSKAVGEPPFMHGIAVWCALRDAVASVAGYTISPPLDTPATPERVLNAVMFCQQESKA</sequence>
<dbReference type="Gene3D" id="3.30.365.10">
    <property type="entry name" value="Aldehyde oxidase/xanthine dehydrogenase, molybdopterin binding domain"/>
    <property type="match status" value="4"/>
</dbReference>
<reference evidence="14" key="2">
    <citation type="submission" date="2022-08" db="EMBL/GenBank/DDBJ databases">
        <authorList>
            <person name="Dong C."/>
        </authorList>
    </citation>
    <scope>NUCLEOTIDE SEQUENCE</scope>
    <source>
        <strain evidence="14">59MF3M-4</strain>
    </source>
</reference>
<evidence type="ECO:0000259" key="13">
    <source>
        <dbReference type="SMART" id="SM01008"/>
    </source>
</evidence>
<organism evidence="14 15">
    <name type="scientific">Thalassolituus pacificus</name>
    <dbReference type="NCBI Taxonomy" id="2975440"/>
    <lineage>
        <taxon>Bacteria</taxon>
        <taxon>Pseudomonadati</taxon>
        <taxon>Pseudomonadota</taxon>
        <taxon>Gammaproteobacteria</taxon>
        <taxon>Oceanospirillales</taxon>
        <taxon>Oceanospirillaceae</taxon>
        <taxon>Thalassolituus</taxon>
    </lineage>
</organism>
<dbReference type="InterPro" id="IPR036856">
    <property type="entry name" value="Ald_Oxase/Xan_DH_a/b_sf"/>
</dbReference>
<dbReference type="InterPro" id="IPR016208">
    <property type="entry name" value="Ald_Oxase/xanthine_DH-like"/>
</dbReference>
<dbReference type="InterPro" id="IPR037165">
    <property type="entry name" value="AldOxase/xan_DH_Mopterin-bd_sf"/>
</dbReference>
<feature type="region of interest" description="Disordered" evidence="12">
    <location>
        <begin position="1"/>
        <end position="31"/>
    </location>
</feature>
<dbReference type="SUPFAM" id="SSF54665">
    <property type="entry name" value="CO dehydrogenase molybdoprotein N-domain-like"/>
    <property type="match status" value="1"/>
</dbReference>
<keyword evidence="5" id="KW-0001">2Fe-2S</keyword>
<feature type="compositionally biased region" description="Polar residues" evidence="12">
    <location>
        <begin position="517"/>
        <end position="534"/>
    </location>
</feature>
<evidence type="ECO:0000256" key="7">
    <source>
        <dbReference type="ARBA" id="ARBA00023002"/>
    </source>
</evidence>
<protein>
    <submittedName>
        <fullName evidence="14">Xanthine dehydrogenase molybdopterin binding subunit</fullName>
        <ecNumber evidence="14">1.17.1.4</ecNumber>
    </submittedName>
</protein>
<dbReference type="GO" id="GO:0030151">
    <property type="term" value="F:molybdenum ion binding"/>
    <property type="evidence" value="ECO:0007669"/>
    <property type="project" value="InterPro"/>
</dbReference>
<dbReference type="EC" id="1.17.1.4" evidence="14"/>
<dbReference type="EMBL" id="JAOANI010000032">
    <property type="protein sequence ID" value="MCT7361116.1"/>
    <property type="molecule type" value="Genomic_DNA"/>
</dbReference>
<dbReference type="FunFam" id="3.30.365.10:FF:000002">
    <property type="entry name" value="Xanthine dehydrogenase oxidase"/>
    <property type="match status" value="1"/>
</dbReference>
<evidence type="ECO:0000256" key="11">
    <source>
        <dbReference type="ARBA" id="ARBA00053029"/>
    </source>
</evidence>
<comment type="cofactor">
    <cofactor evidence="10">
        <name>[2Fe-2S] cluster</name>
        <dbReference type="ChEBI" id="CHEBI:190135"/>
    </cofactor>
</comment>
<keyword evidence="9" id="KW-0411">Iron-sulfur</keyword>
<feature type="region of interest" description="Disordered" evidence="12">
    <location>
        <begin position="517"/>
        <end position="536"/>
    </location>
</feature>
<evidence type="ECO:0000256" key="12">
    <source>
        <dbReference type="SAM" id="MobiDB-lite"/>
    </source>
</evidence>
<accession>A0A9X2WIJ3</accession>
<dbReference type="Pfam" id="PF20256">
    <property type="entry name" value="MoCoBD_2"/>
    <property type="match status" value="1"/>
</dbReference>
<dbReference type="GO" id="GO:0005506">
    <property type="term" value="F:iron ion binding"/>
    <property type="evidence" value="ECO:0007669"/>
    <property type="project" value="InterPro"/>
</dbReference>
<evidence type="ECO:0000256" key="9">
    <source>
        <dbReference type="ARBA" id="ARBA00023014"/>
    </source>
</evidence>
<dbReference type="InterPro" id="IPR008274">
    <property type="entry name" value="AldOxase/xan_DH_MoCoBD1"/>
</dbReference>
<dbReference type="Gene3D" id="3.90.1170.50">
    <property type="entry name" value="Aldehyde oxidase/xanthine dehydrogenase, a/b hammerhead"/>
    <property type="match status" value="1"/>
</dbReference>
<keyword evidence="15" id="KW-1185">Reference proteome</keyword>
<dbReference type="RefSeq" id="WP_260977945.1">
    <property type="nucleotide sequence ID" value="NZ_JAOANI010000032.1"/>
</dbReference>
<keyword evidence="4" id="KW-0500">Molybdenum</keyword>
<keyword evidence="7 14" id="KW-0560">Oxidoreductase</keyword>
<dbReference type="PANTHER" id="PTHR11908">
    <property type="entry name" value="XANTHINE DEHYDROGENASE"/>
    <property type="match status" value="1"/>
</dbReference>
<dbReference type="GO" id="GO:0051537">
    <property type="term" value="F:2 iron, 2 sulfur cluster binding"/>
    <property type="evidence" value="ECO:0007669"/>
    <property type="project" value="UniProtKB-KW"/>
</dbReference>
<comment type="cofactor">
    <cofactor evidence="1">
        <name>Mo-molybdopterin</name>
        <dbReference type="ChEBI" id="CHEBI:71302"/>
    </cofactor>
</comment>
<dbReference type="SUPFAM" id="SSF56003">
    <property type="entry name" value="Molybdenum cofactor-binding domain"/>
    <property type="match status" value="1"/>
</dbReference>
<comment type="caution">
    <text evidence="14">The sequence shown here is derived from an EMBL/GenBank/DDBJ whole genome shotgun (WGS) entry which is preliminary data.</text>
</comment>
<dbReference type="NCBIfam" id="TIGR02965">
    <property type="entry name" value="xanthine_xdhB"/>
    <property type="match status" value="1"/>
</dbReference>
<evidence type="ECO:0000256" key="3">
    <source>
        <dbReference type="ARBA" id="ARBA00006849"/>
    </source>
</evidence>
<reference evidence="14" key="1">
    <citation type="journal article" date="2022" name="Front. Microbiol.">
        <title>Genome-based taxonomic rearrangement of Oceanobacter-related bacteria including the description of Thalassolituus hydrocarbonoclasticus sp. nov. and Thalassolituus pacificus sp. nov. and emended description of the genus Thalassolituus.</title>
        <authorList>
            <person name="Dong C."/>
            <person name="Wei L."/>
            <person name="Wang J."/>
            <person name="Lai Q."/>
            <person name="Huang Z."/>
            <person name="Shao Z."/>
        </authorList>
    </citation>
    <scope>NUCLEOTIDE SEQUENCE</scope>
    <source>
        <strain evidence="14">59MF3M-4</strain>
    </source>
</reference>
<dbReference type="AlphaFoldDB" id="A0A9X2WIJ3"/>
<dbReference type="InterPro" id="IPR000674">
    <property type="entry name" value="Ald_Oxase/Xan_DH_a/b"/>
</dbReference>
<dbReference type="Pfam" id="PF01315">
    <property type="entry name" value="Ald_Xan_dh_C"/>
    <property type="match status" value="1"/>
</dbReference>
<evidence type="ECO:0000256" key="2">
    <source>
        <dbReference type="ARBA" id="ARBA00001974"/>
    </source>
</evidence>
<dbReference type="SMART" id="SM01008">
    <property type="entry name" value="Ald_Xan_dh_C"/>
    <property type="match status" value="1"/>
</dbReference>
<evidence type="ECO:0000256" key="5">
    <source>
        <dbReference type="ARBA" id="ARBA00022714"/>
    </source>
</evidence>
<comment type="cofactor">
    <cofactor evidence="2">
        <name>FAD</name>
        <dbReference type="ChEBI" id="CHEBI:57692"/>
    </cofactor>
</comment>
<dbReference type="Proteomes" id="UP001147830">
    <property type="component" value="Unassembled WGS sequence"/>
</dbReference>
<comment type="cofactor">
    <cofactor evidence="11">
        <name>Mo-molybdopterin cytosine dinucleotide</name>
        <dbReference type="ChEBI" id="CHEBI:71308"/>
    </cofactor>
</comment>
<name>A0A9X2WIJ3_9GAMM</name>
<dbReference type="GO" id="GO:0004854">
    <property type="term" value="F:xanthine dehydrogenase activity"/>
    <property type="evidence" value="ECO:0007669"/>
    <property type="project" value="UniProtKB-EC"/>
</dbReference>
<evidence type="ECO:0000256" key="6">
    <source>
        <dbReference type="ARBA" id="ARBA00022723"/>
    </source>
</evidence>
<evidence type="ECO:0000256" key="1">
    <source>
        <dbReference type="ARBA" id="ARBA00001924"/>
    </source>
</evidence>
<evidence type="ECO:0000313" key="15">
    <source>
        <dbReference type="Proteomes" id="UP001147830"/>
    </source>
</evidence>
<keyword evidence="8" id="KW-0408">Iron</keyword>
<keyword evidence="6" id="KW-0479">Metal-binding</keyword>
<evidence type="ECO:0000256" key="8">
    <source>
        <dbReference type="ARBA" id="ARBA00023004"/>
    </source>
</evidence>
<comment type="similarity">
    <text evidence="3">Belongs to the xanthine dehydrogenase family.</text>
</comment>
<dbReference type="InterPro" id="IPR046867">
    <property type="entry name" value="AldOxase/xan_DH_MoCoBD2"/>
</dbReference>
<gene>
    <name evidence="14" type="primary">xdhB</name>
    <name evidence="14" type="ORF">NYR02_19015</name>
</gene>
<dbReference type="FunFam" id="3.30.365.10:FF:000001">
    <property type="entry name" value="Xanthine dehydrogenase oxidase"/>
    <property type="match status" value="1"/>
</dbReference>
<dbReference type="PANTHER" id="PTHR11908:SF132">
    <property type="entry name" value="ALDEHYDE OXIDASE 1-RELATED"/>
    <property type="match status" value="1"/>
</dbReference>
<evidence type="ECO:0000256" key="10">
    <source>
        <dbReference type="ARBA" id="ARBA00034078"/>
    </source>
</evidence>
<feature type="domain" description="Aldehyde oxidase/xanthine dehydrogenase a/b hammerhead" evidence="13">
    <location>
        <begin position="37"/>
        <end position="144"/>
    </location>
</feature>
<dbReference type="Pfam" id="PF02738">
    <property type="entry name" value="MoCoBD_1"/>
    <property type="match status" value="1"/>
</dbReference>
<evidence type="ECO:0000256" key="4">
    <source>
        <dbReference type="ARBA" id="ARBA00022505"/>
    </source>
</evidence>
<proteinExistence type="inferred from homology"/>
<evidence type="ECO:0000313" key="14">
    <source>
        <dbReference type="EMBL" id="MCT7361116.1"/>
    </source>
</evidence>
<dbReference type="InterPro" id="IPR014309">
    <property type="entry name" value="Xanthine_DH_Mopterin-bd_su"/>
</dbReference>